<dbReference type="PANTHER" id="PTHR43194">
    <property type="entry name" value="HYDROLASE ALPHA/BETA FOLD FAMILY"/>
    <property type="match status" value="1"/>
</dbReference>
<protein>
    <submittedName>
        <fullName evidence="2">Pimeloyl-ACP methyl ester carboxylesterase</fullName>
    </submittedName>
</protein>
<gene>
    <name evidence="2" type="ORF">DFR46_1285</name>
</gene>
<name>A0A3D9FGL8_9SPHN</name>
<evidence type="ECO:0000313" key="3">
    <source>
        <dbReference type="Proteomes" id="UP000256310"/>
    </source>
</evidence>
<dbReference type="InterPro" id="IPR029058">
    <property type="entry name" value="AB_hydrolase_fold"/>
</dbReference>
<dbReference type="Pfam" id="PF12697">
    <property type="entry name" value="Abhydrolase_6"/>
    <property type="match status" value="1"/>
</dbReference>
<reference evidence="2 3" key="1">
    <citation type="submission" date="2018-07" db="EMBL/GenBank/DDBJ databases">
        <title>Genomic Encyclopedia of Type Strains, Phase IV (KMG-IV): sequencing the most valuable type-strain genomes for metagenomic binning, comparative biology and taxonomic classification.</title>
        <authorList>
            <person name="Goeker M."/>
        </authorList>
    </citation>
    <scope>NUCLEOTIDE SEQUENCE [LARGE SCALE GENOMIC DNA]</scope>
    <source>
        <strain evidence="2 3">DSM 26725</strain>
    </source>
</reference>
<dbReference type="InterPro" id="IPR050228">
    <property type="entry name" value="Carboxylesterase_BioH"/>
</dbReference>
<sequence>MGTTKIFVHGVPDTPAIWGPLVAALGELDGPVRCPALPGFVDAAPDGFPATKEAYTDWLIDYIRAAHAEAGPVDLIGHDWGAVLVLRAASLVPELVRSWIVSDAMIDPDYRGHPMARKWNTPLVGELVMALARPAALAKGLAGAGIPADIAAHDAETWTRGKKRAILKLYRSADGLRFTGDWIERLADMPKQGIVVWGETDPYVELHYAEAFAERWAVPLHIERGAGHWAIAERADSIAARIATFWADIPA</sequence>
<dbReference type="Proteomes" id="UP000256310">
    <property type="component" value="Unassembled WGS sequence"/>
</dbReference>
<dbReference type="PRINTS" id="PR00412">
    <property type="entry name" value="EPOXHYDRLASE"/>
</dbReference>
<feature type="domain" description="AB hydrolase-1" evidence="1">
    <location>
        <begin position="6"/>
        <end position="240"/>
    </location>
</feature>
<dbReference type="AlphaFoldDB" id="A0A3D9FGL8"/>
<evidence type="ECO:0000313" key="2">
    <source>
        <dbReference type="EMBL" id="RED16266.1"/>
    </source>
</evidence>
<dbReference type="Gene3D" id="3.40.50.1820">
    <property type="entry name" value="alpha/beta hydrolase"/>
    <property type="match status" value="1"/>
</dbReference>
<dbReference type="InterPro" id="IPR000073">
    <property type="entry name" value="AB_hydrolase_1"/>
</dbReference>
<dbReference type="SUPFAM" id="SSF53474">
    <property type="entry name" value="alpha/beta-Hydrolases"/>
    <property type="match status" value="1"/>
</dbReference>
<dbReference type="PANTHER" id="PTHR43194:SF2">
    <property type="entry name" value="PEROXISOMAL MEMBRANE PROTEIN LPX1"/>
    <property type="match status" value="1"/>
</dbReference>
<organism evidence="2 3">
    <name type="scientific">Parasphingopyxis lamellibrachiae</name>
    <dbReference type="NCBI Taxonomy" id="680125"/>
    <lineage>
        <taxon>Bacteria</taxon>
        <taxon>Pseudomonadati</taxon>
        <taxon>Pseudomonadota</taxon>
        <taxon>Alphaproteobacteria</taxon>
        <taxon>Sphingomonadales</taxon>
        <taxon>Sphingomonadaceae</taxon>
        <taxon>Parasphingopyxis</taxon>
    </lineage>
</organism>
<dbReference type="OrthoDB" id="9804723at2"/>
<dbReference type="EMBL" id="QRDP01000004">
    <property type="protein sequence ID" value="RED16266.1"/>
    <property type="molecule type" value="Genomic_DNA"/>
</dbReference>
<proteinExistence type="predicted"/>
<keyword evidence="3" id="KW-1185">Reference proteome</keyword>
<comment type="caution">
    <text evidence="2">The sequence shown here is derived from an EMBL/GenBank/DDBJ whole genome shotgun (WGS) entry which is preliminary data.</text>
</comment>
<evidence type="ECO:0000259" key="1">
    <source>
        <dbReference type="Pfam" id="PF12697"/>
    </source>
</evidence>
<dbReference type="InterPro" id="IPR000639">
    <property type="entry name" value="Epox_hydrolase-like"/>
</dbReference>
<dbReference type="RefSeq" id="WP_116235687.1">
    <property type="nucleotide sequence ID" value="NZ_QRDP01000004.1"/>
</dbReference>
<dbReference type="GO" id="GO:0003824">
    <property type="term" value="F:catalytic activity"/>
    <property type="evidence" value="ECO:0007669"/>
    <property type="project" value="InterPro"/>
</dbReference>
<accession>A0A3D9FGL8</accession>